<dbReference type="EMBL" id="METP01000033">
    <property type="protein sequence ID" value="OGC05837.1"/>
    <property type="molecule type" value="Genomic_DNA"/>
</dbReference>
<feature type="transmembrane region" description="Helical" evidence="1">
    <location>
        <begin position="121"/>
        <end position="139"/>
    </location>
</feature>
<evidence type="ECO:0008006" key="4">
    <source>
        <dbReference type="Google" id="ProtNLM"/>
    </source>
</evidence>
<evidence type="ECO:0000313" key="2">
    <source>
        <dbReference type="EMBL" id="OGC05837.1"/>
    </source>
</evidence>
<keyword evidence="1" id="KW-1133">Transmembrane helix</keyword>
<gene>
    <name evidence="2" type="ORF">A3H38_06505</name>
</gene>
<feature type="transmembrane region" description="Helical" evidence="1">
    <location>
        <begin position="95"/>
        <end position="115"/>
    </location>
</feature>
<sequence>MIIQIIFVGIFALNIALIWLAINAQKFSWYAWPGGQVMTWLPLATVFFNQPRFELDYFWWRVAGVVAIVLGIALRRWAIAQFKKGQTGLITSGPYALLRHPLLLSMIFISVGWWWVWAAVYSFYFGMFILALIWFHANLEEKLNLAKEFGDQYRRYRRQTGMFWVK</sequence>
<feature type="transmembrane region" description="Helical" evidence="1">
    <location>
        <begin position="57"/>
        <end position="74"/>
    </location>
</feature>
<feature type="transmembrane region" description="Helical" evidence="1">
    <location>
        <begin position="5"/>
        <end position="22"/>
    </location>
</feature>
<accession>A0A1F4RCE7</accession>
<dbReference type="Gene3D" id="1.20.120.1630">
    <property type="match status" value="1"/>
</dbReference>
<reference evidence="2 3" key="1">
    <citation type="journal article" date="2016" name="Nat. Commun.">
        <title>Thousands of microbial genomes shed light on interconnected biogeochemical processes in an aquifer system.</title>
        <authorList>
            <person name="Anantharaman K."/>
            <person name="Brown C.T."/>
            <person name="Hug L.A."/>
            <person name="Sharon I."/>
            <person name="Castelle C.J."/>
            <person name="Probst A.J."/>
            <person name="Thomas B.C."/>
            <person name="Singh A."/>
            <person name="Wilkins M.J."/>
            <person name="Karaoz U."/>
            <person name="Brodie E.L."/>
            <person name="Williams K.H."/>
            <person name="Hubbard S.S."/>
            <person name="Banfield J.F."/>
        </authorList>
    </citation>
    <scope>NUCLEOTIDE SEQUENCE [LARGE SCALE GENOMIC DNA]</scope>
</reference>
<keyword evidence="1" id="KW-0472">Membrane</keyword>
<comment type="caution">
    <text evidence="2">The sequence shown here is derived from an EMBL/GenBank/DDBJ whole genome shotgun (WGS) entry which is preliminary data.</text>
</comment>
<dbReference type="AlphaFoldDB" id="A0A1F4RCE7"/>
<organism evidence="2 3">
    <name type="scientific">candidate division WOR-1 bacterium RIFCSPLOWO2_02_FULL_46_20</name>
    <dbReference type="NCBI Taxonomy" id="1802567"/>
    <lineage>
        <taxon>Bacteria</taxon>
        <taxon>Bacillati</taxon>
        <taxon>Saganbacteria</taxon>
    </lineage>
</organism>
<keyword evidence="1" id="KW-0812">Transmembrane</keyword>
<dbReference type="Proteomes" id="UP000176938">
    <property type="component" value="Unassembled WGS sequence"/>
</dbReference>
<name>A0A1F4RCE7_UNCSA</name>
<evidence type="ECO:0000256" key="1">
    <source>
        <dbReference type="SAM" id="Phobius"/>
    </source>
</evidence>
<evidence type="ECO:0000313" key="3">
    <source>
        <dbReference type="Proteomes" id="UP000176938"/>
    </source>
</evidence>
<protein>
    <recommendedName>
        <fullName evidence="4">Steroid 5-alpha reductase C-terminal domain-containing protein</fullName>
    </recommendedName>
</protein>
<proteinExistence type="predicted"/>